<organism evidence="5 6">
    <name type="scientific">Facklamia hominis CCUG 36813</name>
    <dbReference type="NCBI Taxonomy" id="883111"/>
    <lineage>
        <taxon>Bacteria</taxon>
        <taxon>Bacillati</taxon>
        <taxon>Bacillota</taxon>
        <taxon>Bacilli</taxon>
        <taxon>Lactobacillales</taxon>
        <taxon>Aerococcaceae</taxon>
        <taxon>Facklamia</taxon>
    </lineage>
</organism>
<dbReference type="STRING" id="883111.HMPREF9706_00521"/>
<dbReference type="EMBL" id="AGZD01000003">
    <property type="protein sequence ID" value="EKB55353.1"/>
    <property type="molecule type" value="Genomic_DNA"/>
</dbReference>
<gene>
    <name evidence="5" type="ORF">HMPREF9706_00521</name>
</gene>
<dbReference type="Pfam" id="PF00005">
    <property type="entry name" value="ABC_tran"/>
    <property type="match status" value="1"/>
</dbReference>
<evidence type="ECO:0000259" key="4">
    <source>
        <dbReference type="PROSITE" id="PS50893"/>
    </source>
</evidence>
<dbReference type="InterPro" id="IPR027417">
    <property type="entry name" value="P-loop_NTPase"/>
</dbReference>
<keyword evidence="2" id="KW-0547">Nucleotide-binding</keyword>
<dbReference type="SMART" id="SM00382">
    <property type="entry name" value="AAA"/>
    <property type="match status" value="1"/>
</dbReference>
<keyword evidence="1" id="KW-0813">Transport</keyword>
<evidence type="ECO:0000256" key="3">
    <source>
        <dbReference type="ARBA" id="ARBA00022840"/>
    </source>
</evidence>
<evidence type="ECO:0000256" key="2">
    <source>
        <dbReference type="ARBA" id="ARBA00022741"/>
    </source>
</evidence>
<dbReference type="GO" id="GO:0005524">
    <property type="term" value="F:ATP binding"/>
    <property type="evidence" value="ECO:0007669"/>
    <property type="project" value="UniProtKB-KW"/>
</dbReference>
<evidence type="ECO:0000313" key="6">
    <source>
        <dbReference type="Proteomes" id="UP000004465"/>
    </source>
</evidence>
<sequence>MIELKGISKSYGKKVVLDQVDLQIPKGQVTFLVGENGSGKSTLMNLIMRLIPKGKGEILLDGQSMTEADYNRVAYVPDQIIVLKNQTIQQALDFMQDYYETFNRSRALEMLDFFHLNAEDRIDELSKGNVAKVNLLLGLALDSEYILMDEPFAGIDLFTREEISQVFCSKLIEGQGVLISSHDVQEVEFMIDQAVFLQDGRIVDQLQLEDYREATGKGLIDRMREVYRGE</sequence>
<accession>K1LZ71</accession>
<evidence type="ECO:0000313" key="5">
    <source>
        <dbReference type="EMBL" id="EKB55353.1"/>
    </source>
</evidence>
<comment type="caution">
    <text evidence="5">The sequence shown here is derived from an EMBL/GenBank/DDBJ whole genome shotgun (WGS) entry which is preliminary data.</text>
</comment>
<dbReference type="PANTHER" id="PTHR42939">
    <property type="entry name" value="ABC TRANSPORTER ATP-BINDING PROTEIN ALBC-RELATED"/>
    <property type="match status" value="1"/>
</dbReference>
<dbReference type="Proteomes" id="UP000004465">
    <property type="component" value="Unassembled WGS sequence"/>
</dbReference>
<dbReference type="PANTHER" id="PTHR42939:SF1">
    <property type="entry name" value="ABC TRANSPORTER ATP-BINDING PROTEIN ALBC-RELATED"/>
    <property type="match status" value="1"/>
</dbReference>
<dbReference type="AlphaFoldDB" id="K1LZ71"/>
<dbReference type="PROSITE" id="PS50893">
    <property type="entry name" value="ABC_TRANSPORTER_2"/>
    <property type="match status" value="1"/>
</dbReference>
<name>K1LZ71_9LACT</name>
<dbReference type="GO" id="GO:0016887">
    <property type="term" value="F:ATP hydrolysis activity"/>
    <property type="evidence" value="ECO:0007669"/>
    <property type="project" value="InterPro"/>
</dbReference>
<dbReference type="InterPro" id="IPR051782">
    <property type="entry name" value="ABC_Transporter_VariousFunc"/>
</dbReference>
<dbReference type="OrthoDB" id="9804819at2"/>
<dbReference type="InterPro" id="IPR003439">
    <property type="entry name" value="ABC_transporter-like_ATP-bd"/>
</dbReference>
<dbReference type="Gene3D" id="3.40.50.300">
    <property type="entry name" value="P-loop containing nucleotide triphosphate hydrolases"/>
    <property type="match status" value="1"/>
</dbReference>
<reference evidence="5 6" key="1">
    <citation type="submission" date="2012-07" db="EMBL/GenBank/DDBJ databases">
        <title>The Genome Sequence of Facklamia hominis CCUG 36813.</title>
        <authorList>
            <consortium name="The Broad Institute Genome Sequencing Platform"/>
            <person name="Earl A."/>
            <person name="Ward D."/>
            <person name="Feldgarden M."/>
            <person name="Gevers D."/>
            <person name="Huys G."/>
            <person name="Walker B."/>
            <person name="Young S.K."/>
            <person name="Zeng Q."/>
            <person name="Gargeya S."/>
            <person name="Fitzgerald M."/>
            <person name="Haas B."/>
            <person name="Abouelleil A."/>
            <person name="Alvarado L."/>
            <person name="Arachchi H.M."/>
            <person name="Berlin A.M."/>
            <person name="Chapman S.B."/>
            <person name="Goldberg J."/>
            <person name="Griggs A."/>
            <person name="Gujja S."/>
            <person name="Hansen M."/>
            <person name="Howarth C."/>
            <person name="Imamovic A."/>
            <person name="Larimer J."/>
            <person name="McCowen C."/>
            <person name="Montmayeur A."/>
            <person name="Murphy C."/>
            <person name="Neiman D."/>
            <person name="Pearson M."/>
            <person name="Priest M."/>
            <person name="Roberts A."/>
            <person name="Saif S."/>
            <person name="Shea T."/>
            <person name="Sisk P."/>
            <person name="Sykes S."/>
            <person name="Wortman J."/>
            <person name="Nusbaum C."/>
            <person name="Birren B."/>
        </authorList>
    </citation>
    <scope>NUCLEOTIDE SEQUENCE [LARGE SCALE GENOMIC DNA]</scope>
    <source>
        <strain evidence="5 6">CCUG 36813</strain>
    </source>
</reference>
<keyword evidence="6" id="KW-1185">Reference proteome</keyword>
<dbReference type="InterPro" id="IPR003593">
    <property type="entry name" value="AAA+_ATPase"/>
</dbReference>
<feature type="domain" description="ABC transporter" evidence="4">
    <location>
        <begin position="2"/>
        <end position="224"/>
    </location>
</feature>
<evidence type="ECO:0000256" key="1">
    <source>
        <dbReference type="ARBA" id="ARBA00022448"/>
    </source>
</evidence>
<dbReference type="HOGENOM" id="CLU_000604_1_2_9"/>
<proteinExistence type="predicted"/>
<dbReference type="SUPFAM" id="SSF52540">
    <property type="entry name" value="P-loop containing nucleoside triphosphate hydrolases"/>
    <property type="match status" value="1"/>
</dbReference>
<dbReference type="RefSeq" id="WP_006907832.1">
    <property type="nucleotide sequence ID" value="NZ_JH932292.1"/>
</dbReference>
<dbReference type="CDD" id="cd03230">
    <property type="entry name" value="ABC_DR_subfamily_A"/>
    <property type="match status" value="1"/>
</dbReference>
<keyword evidence="3" id="KW-0067">ATP-binding</keyword>
<dbReference type="PATRIC" id="fig|883111.3.peg.521"/>
<protein>
    <recommendedName>
        <fullName evidence="4">ABC transporter domain-containing protein</fullName>
    </recommendedName>
</protein>